<accession>A0A3S0W2W4</accession>
<gene>
    <name evidence="1" type="ORF">ELQ35_03685</name>
</gene>
<proteinExistence type="predicted"/>
<name>A0A3S0W2W4_9BACI</name>
<sequence>MVDVNMKVQPSFFDKECAIVFSFYFDAAVGEVGEAVVYTCEEKNPVTLQGGNSLNKEKIAFVKEFSIVKEYQDVSLKKIKEFLNVIGIKKCITQTMHLDNLMN</sequence>
<dbReference type="RefSeq" id="WP_126863483.1">
    <property type="nucleotide sequence ID" value="NZ_JAUSTX010000004.1"/>
</dbReference>
<dbReference type="EMBL" id="RYZZ01000005">
    <property type="protein sequence ID" value="RUQ31460.1"/>
    <property type="molecule type" value="Genomic_DNA"/>
</dbReference>
<comment type="caution">
    <text evidence="1">The sequence shown here is derived from an EMBL/GenBank/DDBJ whole genome shotgun (WGS) entry which is preliminary data.</text>
</comment>
<dbReference type="OrthoDB" id="2904385at2"/>
<organism evidence="1 2">
    <name type="scientific">Peribacillus cavernae</name>
    <dbReference type="NCBI Taxonomy" id="1674310"/>
    <lineage>
        <taxon>Bacteria</taxon>
        <taxon>Bacillati</taxon>
        <taxon>Bacillota</taxon>
        <taxon>Bacilli</taxon>
        <taxon>Bacillales</taxon>
        <taxon>Bacillaceae</taxon>
        <taxon>Peribacillus</taxon>
    </lineage>
</organism>
<reference evidence="1 2" key="1">
    <citation type="submission" date="2018-12" db="EMBL/GenBank/DDBJ databases">
        <title>Bacillus chawlae sp. nov., Bacillus glennii sp. nov., and Bacillus saganii sp. nov. Isolated from the Vehicle Assembly Building at Kennedy Space Center where the Viking Spacecraft were Assembled.</title>
        <authorList>
            <person name="Seuylemezian A."/>
            <person name="Vaishampayan P."/>
        </authorList>
    </citation>
    <scope>NUCLEOTIDE SEQUENCE [LARGE SCALE GENOMIC DNA]</scope>
    <source>
        <strain evidence="1 2">L5</strain>
    </source>
</reference>
<dbReference type="AlphaFoldDB" id="A0A3S0W2W4"/>
<evidence type="ECO:0000313" key="1">
    <source>
        <dbReference type="EMBL" id="RUQ31460.1"/>
    </source>
</evidence>
<keyword evidence="2" id="KW-1185">Reference proteome</keyword>
<protein>
    <submittedName>
        <fullName evidence="1">Uncharacterized protein</fullName>
    </submittedName>
</protein>
<dbReference type="Proteomes" id="UP000267430">
    <property type="component" value="Unassembled WGS sequence"/>
</dbReference>
<evidence type="ECO:0000313" key="2">
    <source>
        <dbReference type="Proteomes" id="UP000267430"/>
    </source>
</evidence>